<name>A0ABP4XGM1_9MICO</name>
<dbReference type="PROSITE" id="PS50995">
    <property type="entry name" value="HTH_MARR_2"/>
    <property type="match status" value="1"/>
</dbReference>
<accession>A0ABP4XGM1</accession>
<dbReference type="InterPro" id="IPR000835">
    <property type="entry name" value="HTH_MarR-typ"/>
</dbReference>
<dbReference type="InterPro" id="IPR036388">
    <property type="entry name" value="WH-like_DNA-bd_sf"/>
</dbReference>
<dbReference type="PANTHER" id="PTHR33164">
    <property type="entry name" value="TRANSCRIPTIONAL REGULATOR, MARR FAMILY"/>
    <property type="match status" value="1"/>
</dbReference>
<keyword evidence="3" id="KW-1185">Reference proteome</keyword>
<protein>
    <recommendedName>
        <fullName evidence="1">HTH marR-type domain-containing protein</fullName>
    </recommendedName>
</protein>
<dbReference type="PANTHER" id="PTHR33164:SF99">
    <property type="entry name" value="MARR FAMILY REGULATORY PROTEIN"/>
    <property type="match status" value="1"/>
</dbReference>
<dbReference type="SUPFAM" id="SSF46785">
    <property type="entry name" value="Winged helix' DNA-binding domain"/>
    <property type="match status" value="1"/>
</dbReference>
<gene>
    <name evidence="2" type="ORF">GCM10009768_02700</name>
</gene>
<evidence type="ECO:0000313" key="3">
    <source>
        <dbReference type="Proteomes" id="UP001500851"/>
    </source>
</evidence>
<comment type="caution">
    <text evidence="2">The sequence shown here is derived from an EMBL/GenBank/DDBJ whole genome shotgun (WGS) entry which is preliminary data.</text>
</comment>
<dbReference type="Pfam" id="PF12802">
    <property type="entry name" value="MarR_2"/>
    <property type="match status" value="1"/>
</dbReference>
<dbReference type="RefSeq" id="WP_344028353.1">
    <property type="nucleotide sequence ID" value="NZ_BAAAOB010000001.1"/>
</dbReference>
<reference evidence="3" key="1">
    <citation type="journal article" date="2019" name="Int. J. Syst. Evol. Microbiol.">
        <title>The Global Catalogue of Microorganisms (GCM) 10K type strain sequencing project: providing services to taxonomists for standard genome sequencing and annotation.</title>
        <authorList>
            <consortium name="The Broad Institute Genomics Platform"/>
            <consortium name="The Broad Institute Genome Sequencing Center for Infectious Disease"/>
            <person name="Wu L."/>
            <person name="Ma J."/>
        </authorList>
    </citation>
    <scope>NUCLEOTIDE SEQUENCE [LARGE SCALE GENOMIC DNA]</scope>
    <source>
        <strain evidence="3">JCM 14736</strain>
    </source>
</reference>
<dbReference type="Gene3D" id="1.10.10.10">
    <property type="entry name" value="Winged helix-like DNA-binding domain superfamily/Winged helix DNA-binding domain"/>
    <property type="match status" value="1"/>
</dbReference>
<dbReference type="EMBL" id="BAAAOB010000001">
    <property type="protein sequence ID" value="GAA1777589.1"/>
    <property type="molecule type" value="Genomic_DNA"/>
</dbReference>
<dbReference type="InterPro" id="IPR039422">
    <property type="entry name" value="MarR/SlyA-like"/>
</dbReference>
<evidence type="ECO:0000313" key="2">
    <source>
        <dbReference type="EMBL" id="GAA1777589.1"/>
    </source>
</evidence>
<dbReference type="Proteomes" id="UP001500851">
    <property type="component" value="Unassembled WGS sequence"/>
</dbReference>
<proteinExistence type="predicted"/>
<dbReference type="InterPro" id="IPR036390">
    <property type="entry name" value="WH_DNA-bd_sf"/>
</dbReference>
<dbReference type="SMART" id="SM00347">
    <property type="entry name" value="HTH_MARR"/>
    <property type="match status" value="1"/>
</dbReference>
<evidence type="ECO:0000259" key="1">
    <source>
        <dbReference type="PROSITE" id="PS50995"/>
    </source>
</evidence>
<sequence>MNDAGWLDDAEQELWRNLLRITVELPSAIEAQLKRDAGVSYLDFRVLGSLSEAPSGTRTMSELAARMSVSIARLSVAVGRLERRSWVQREQNPDDGRATDVVLTESGRAHLEAHVVAHVQQLRRLVFEAIDPAWQAEFSEMLGRVLGTIGRDPCARFGSDARTARPAAYAADWSPLTGPRAVGNS</sequence>
<feature type="domain" description="HTH marR-type" evidence="1">
    <location>
        <begin position="11"/>
        <end position="147"/>
    </location>
</feature>
<organism evidence="2 3">
    <name type="scientific">Leucobacter iarius</name>
    <dbReference type="NCBI Taxonomy" id="333963"/>
    <lineage>
        <taxon>Bacteria</taxon>
        <taxon>Bacillati</taxon>
        <taxon>Actinomycetota</taxon>
        <taxon>Actinomycetes</taxon>
        <taxon>Micrococcales</taxon>
        <taxon>Microbacteriaceae</taxon>
        <taxon>Leucobacter</taxon>
    </lineage>
</organism>